<evidence type="ECO:0000313" key="2">
    <source>
        <dbReference type="EMBL" id="QJB02696.1"/>
    </source>
</evidence>
<gene>
    <name evidence="1" type="ORF">MM171A01259_0007</name>
    <name evidence="2" type="ORF">MM171B01091_0014</name>
</gene>
<protein>
    <submittedName>
        <fullName evidence="1">Uncharacterized protein</fullName>
    </submittedName>
</protein>
<dbReference type="AlphaFoldDB" id="A0A6M3LV09"/>
<evidence type="ECO:0000313" key="1">
    <source>
        <dbReference type="EMBL" id="QJA99190.1"/>
    </source>
</evidence>
<dbReference type="EMBL" id="MT143801">
    <property type="protein sequence ID" value="QJB02696.1"/>
    <property type="molecule type" value="Genomic_DNA"/>
</dbReference>
<organism evidence="1">
    <name type="scientific">viral metagenome</name>
    <dbReference type="NCBI Taxonomy" id="1070528"/>
    <lineage>
        <taxon>unclassified sequences</taxon>
        <taxon>metagenomes</taxon>
        <taxon>organismal metagenomes</taxon>
    </lineage>
</organism>
<accession>A0A6M3LV09</accession>
<proteinExistence type="predicted"/>
<name>A0A6M3LV09_9ZZZZ</name>
<dbReference type="EMBL" id="MT143634">
    <property type="protein sequence ID" value="QJA99190.1"/>
    <property type="molecule type" value="Genomic_DNA"/>
</dbReference>
<reference evidence="1" key="1">
    <citation type="submission" date="2020-03" db="EMBL/GenBank/DDBJ databases">
        <title>The deep terrestrial virosphere.</title>
        <authorList>
            <person name="Holmfeldt K."/>
            <person name="Nilsson E."/>
            <person name="Simone D."/>
            <person name="Lopez-Fernandez M."/>
            <person name="Wu X."/>
            <person name="de Brujin I."/>
            <person name="Lundin D."/>
            <person name="Andersson A."/>
            <person name="Bertilsson S."/>
            <person name="Dopson M."/>
        </authorList>
    </citation>
    <scope>NUCLEOTIDE SEQUENCE</scope>
    <source>
        <strain evidence="1">MM171A01259</strain>
        <strain evidence="2">MM171B01091</strain>
    </source>
</reference>
<sequence length="64" mass="6961">MKIKKAIEIIQDIIAFVEPGDPPEEHDALKLSIAALARCQALAQNNPLWATVPLPGETPEEEAD</sequence>